<evidence type="ECO:0000313" key="2">
    <source>
        <dbReference type="Proteomes" id="UP000287910"/>
    </source>
</evidence>
<dbReference type="InterPro" id="IPR025373">
    <property type="entry name" value="DUF4363"/>
</dbReference>
<sequence length="117" mass="13755">MEDEEMMKKWGLLLLLSIFLSACSKMNGEYEMSEKIHSIEQIVNEPNWEQIQSLGDELKQLHKQNEWKIQLLGDEDEYESLQESINNLLVAIEEKDLTETKLELSTIKTYLDDIYSL</sequence>
<protein>
    <submittedName>
        <fullName evidence="1">DUF4363 family protein</fullName>
    </submittedName>
</protein>
<reference evidence="1 2" key="1">
    <citation type="submission" date="2018-12" db="EMBL/GenBank/DDBJ databases">
        <title>Lysinibacillus antri sp. nov., isolated from a cave soil.</title>
        <authorList>
            <person name="Narsing Rao M.P."/>
            <person name="Zhang H."/>
            <person name="Dong Z.-Y."/>
            <person name="Niu X.-K."/>
            <person name="Zhang K."/>
            <person name="Fang B.-Z."/>
            <person name="Kang Y.-Q."/>
            <person name="Xiao M."/>
            <person name="Li W.-J."/>
        </authorList>
    </citation>
    <scope>NUCLEOTIDE SEQUENCE [LARGE SCALE GENOMIC DNA]</scope>
    <source>
        <strain evidence="1 2">SYSU K30002</strain>
    </source>
</reference>
<organism evidence="1 2">
    <name type="scientific">Lysinibacillus antri</name>
    <dbReference type="NCBI Taxonomy" id="2498145"/>
    <lineage>
        <taxon>Bacteria</taxon>
        <taxon>Bacillati</taxon>
        <taxon>Bacillota</taxon>
        <taxon>Bacilli</taxon>
        <taxon>Bacillales</taxon>
        <taxon>Bacillaceae</taxon>
        <taxon>Lysinibacillus</taxon>
    </lineage>
</organism>
<dbReference type="AlphaFoldDB" id="A0A3S0RU47"/>
<accession>A0A3S0RU47</accession>
<comment type="caution">
    <text evidence="1">The sequence shown here is derived from an EMBL/GenBank/DDBJ whole genome shotgun (WGS) entry which is preliminary data.</text>
</comment>
<dbReference type="Pfam" id="PF14276">
    <property type="entry name" value="DUF4363"/>
    <property type="match status" value="1"/>
</dbReference>
<keyword evidence="2" id="KW-1185">Reference proteome</keyword>
<name>A0A3S0RU47_9BACI</name>
<dbReference type="Proteomes" id="UP000287910">
    <property type="component" value="Unassembled WGS sequence"/>
</dbReference>
<evidence type="ECO:0000313" key="1">
    <source>
        <dbReference type="EMBL" id="RUL49010.1"/>
    </source>
</evidence>
<dbReference type="EMBL" id="RYYR01000028">
    <property type="protein sequence ID" value="RUL49010.1"/>
    <property type="molecule type" value="Genomic_DNA"/>
</dbReference>
<proteinExistence type="predicted"/>
<gene>
    <name evidence="1" type="ORF">EK386_15980</name>
</gene>